<dbReference type="GO" id="GO:1904430">
    <property type="term" value="P:negative regulation of t-circle formation"/>
    <property type="evidence" value="ECO:0007669"/>
    <property type="project" value="TreeGrafter"/>
</dbReference>
<evidence type="ECO:0000313" key="5">
    <source>
        <dbReference type="EMBL" id="PJF18140.1"/>
    </source>
</evidence>
<evidence type="ECO:0000259" key="4">
    <source>
        <dbReference type="PROSITE" id="PS51193"/>
    </source>
</evidence>
<evidence type="ECO:0000313" key="6">
    <source>
        <dbReference type="Proteomes" id="UP000240830"/>
    </source>
</evidence>
<reference evidence="5 6" key="1">
    <citation type="submission" date="2016-10" db="EMBL/GenBank/DDBJ databases">
        <title>The genome of Paramicrosporidium saccamoebae is the missing link in understanding Cryptomycota and Microsporidia evolution.</title>
        <authorList>
            <person name="Quandt C.A."/>
            <person name="Beaudet D."/>
            <person name="Corsaro D."/>
            <person name="Michel R."/>
            <person name="Corradi N."/>
            <person name="James T."/>
        </authorList>
    </citation>
    <scope>NUCLEOTIDE SEQUENCE [LARGE SCALE GENOMIC DNA]</scope>
    <source>
        <strain evidence="5 6">KSL3</strain>
    </source>
</reference>
<dbReference type="GO" id="GO:0010569">
    <property type="term" value="P:regulation of double-strand break repair via homologous recombination"/>
    <property type="evidence" value="ECO:0007669"/>
    <property type="project" value="TreeGrafter"/>
</dbReference>
<dbReference type="EMBL" id="MTSL01000141">
    <property type="protein sequence ID" value="PJF18140.1"/>
    <property type="molecule type" value="Genomic_DNA"/>
</dbReference>
<dbReference type="STRING" id="1246581.A0A2H9TKG7"/>
<dbReference type="PANTHER" id="PTHR11472">
    <property type="entry name" value="DNA REPAIR DEAD HELICASE RAD3/XP-D SUBFAMILY MEMBER"/>
    <property type="match status" value="1"/>
</dbReference>
<dbReference type="InterPro" id="IPR027417">
    <property type="entry name" value="P-loop_NTPase"/>
</dbReference>
<keyword evidence="1" id="KW-0547">Nucleotide-binding</keyword>
<dbReference type="GO" id="GO:0016818">
    <property type="term" value="F:hydrolase activity, acting on acid anhydrides, in phosphorus-containing anhydrides"/>
    <property type="evidence" value="ECO:0007669"/>
    <property type="project" value="InterPro"/>
</dbReference>
<proteinExistence type="predicted"/>
<dbReference type="GO" id="GO:0070182">
    <property type="term" value="F:DNA polymerase binding"/>
    <property type="evidence" value="ECO:0007669"/>
    <property type="project" value="TreeGrafter"/>
</dbReference>
<dbReference type="AlphaFoldDB" id="A0A2H9TKG7"/>
<evidence type="ECO:0000256" key="3">
    <source>
        <dbReference type="ARBA" id="ARBA00022840"/>
    </source>
</evidence>
<dbReference type="GO" id="GO:0003677">
    <property type="term" value="F:DNA binding"/>
    <property type="evidence" value="ECO:0007669"/>
    <property type="project" value="InterPro"/>
</dbReference>
<dbReference type="GO" id="GO:0045910">
    <property type="term" value="P:negative regulation of DNA recombination"/>
    <property type="evidence" value="ECO:0007669"/>
    <property type="project" value="TreeGrafter"/>
</dbReference>
<organism evidence="5 6">
    <name type="scientific">Paramicrosporidium saccamoebae</name>
    <dbReference type="NCBI Taxonomy" id="1246581"/>
    <lineage>
        <taxon>Eukaryota</taxon>
        <taxon>Fungi</taxon>
        <taxon>Fungi incertae sedis</taxon>
        <taxon>Cryptomycota</taxon>
        <taxon>Cryptomycota incertae sedis</taxon>
        <taxon>Paramicrosporidium</taxon>
    </lineage>
</organism>
<keyword evidence="6" id="KW-1185">Reference proteome</keyword>
<dbReference type="PROSITE" id="PS51193">
    <property type="entry name" value="HELICASE_ATP_BIND_2"/>
    <property type="match status" value="1"/>
</dbReference>
<dbReference type="GO" id="GO:0005524">
    <property type="term" value="F:ATP binding"/>
    <property type="evidence" value="ECO:0007669"/>
    <property type="project" value="UniProtKB-KW"/>
</dbReference>
<dbReference type="Gene3D" id="3.40.50.300">
    <property type="entry name" value="P-loop containing nucleotide triphosphate hydrolases"/>
    <property type="match status" value="1"/>
</dbReference>
<keyword evidence="3" id="KW-0067">ATP-binding</keyword>
<name>A0A2H9TKG7_9FUNG</name>
<dbReference type="PANTHER" id="PTHR11472:SF34">
    <property type="entry name" value="REGULATOR OF TELOMERE ELONGATION HELICASE 1"/>
    <property type="match status" value="1"/>
</dbReference>
<comment type="caution">
    <text evidence="5">The sequence shown here is derived from an EMBL/GenBank/DDBJ whole genome shotgun (WGS) entry which is preliminary data.</text>
</comment>
<feature type="domain" description="Helicase ATP-binding" evidence="4">
    <location>
        <begin position="7"/>
        <end position="198"/>
    </location>
</feature>
<sequence length="198" mass="21608">MKTYELAGVSVTFPYSAYEPQLAYMTTVIEALKDSPTGTGKTLCLLCATLAWRSVLAAQSQLQAASSAGYDQYVGEQPLPVTPVTRLHALGPGRRPPLIIYASRTHSQLTQVISELRKTAYRPKLAVVGSREQLCTNPAVKKLQSNSAMTTVCGQLVKRNACEMHGRVHDATKRLEVLRAGGDLLDIEDIVKLGNMHR</sequence>
<protein>
    <submittedName>
        <fullName evidence="5">Regulator of telomere elongation helicase 1</fullName>
    </submittedName>
</protein>
<dbReference type="GO" id="GO:0090657">
    <property type="term" value="P:telomeric loop disassembly"/>
    <property type="evidence" value="ECO:0007669"/>
    <property type="project" value="TreeGrafter"/>
</dbReference>
<keyword evidence="5" id="KW-0347">Helicase</keyword>
<evidence type="ECO:0000256" key="2">
    <source>
        <dbReference type="ARBA" id="ARBA00022801"/>
    </source>
</evidence>
<dbReference type="SMART" id="SM00488">
    <property type="entry name" value="DEXDc2"/>
    <property type="match status" value="1"/>
</dbReference>
<dbReference type="InterPro" id="IPR014013">
    <property type="entry name" value="Helic_SF1/SF2_ATP-bd_DinG/Rad3"/>
</dbReference>
<dbReference type="InterPro" id="IPR045028">
    <property type="entry name" value="DinG/Rad3-like"/>
</dbReference>
<dbReference type="InterPro" id="IPR006554">
    <property type="entry name" value="Helicase-like_DEXD_c2"/>
</dbReference>
<dbReference type="InterPro" id="IPR010614">
    <property type="entry name" value="RAD3-like_helicase_DEAD"/>
</dbReference>
<dbReference type="Proteomes" id="UP000240830">
    <property type="component" value="Unassembled WGS sequence"/>
</dbReference>
<accession>A0A2H9TKG7</accession>
<gene>
    <name evidence="5" type="ORF">PSACC_02049</name>
</gene>
<dbReference type="GO" id="GO:0003678">
    <property type="term" value="F:DNA helicase activity"/>
    <property type="evidence" value="ECO:0007669"/>
    <property type="project" value="InterPro"/>
</dbReference>
<dbReference type="Pfam" id="PF06733">
    <property type="entry name" value="DEAD_2"/>
    <property type="match status" value="1"/>
</dbReference>
<dbReference type="OrthoDB" id="267079at2759"/>
<evidence type="ECO:0000256" key="1">
    <source>
        <dbReference type="ARBA" id="ARBA00022741"/>
    </source>
</evidence>
<dbReference type="GO" id="GO:0005634">
    <property type="term" value="C:nucleus"/>
    <property type="evidence" value="ECO:0007669"/>
    <property type="project" value="TreeGrafter"/>
</dbReference>
<keyword evidence="2" id="KW-0378">Hydrolase</keyword>